<evidence type="ECO:0000313" key="4">
    <source>
        <dbReference type="Proteomes" id="UP000279908"/>
    </source>
</evidence>
<reference evidence="3 4" key="1">
    <citation type="submission" date="2018-12" db="EMBL/GenBank/DDBJ databases">
        <authorList>
            <person name="Lunina O.N."/>
            <person name="Grouzdev D.S."/>
            <person name="Gorlenko V.M."/>
            <person name="Savvichev A.S."/>
        </authorList>
    </citation>
    <scope>NUCLEOTIDE SEQUENCE [LARGE SCALE GENOMIC DNA]</scope>
    <source>
        <strain evidence="3 4">BrKhr-17</strain>
    </source>
</reference>
<sequence>MATKPTPYGELSGFTFKELASNSKMDGGFMTEYNELQSPLGNLVPQYEAEDMGRRSVKPVCFYKDGSLKSLPLQSQTMLETPAGPMPAELVTFYRSGAVKRIFPLDGKLSGFWSWENEFKLAVKSTLATPSGPITAKIIAAQFYESGSLKSITLWPGQSIILNTPLGSFSARIGVAFYENGSVRSFEPLKKIELPTPIGTITAYDNEPNGIHGDINSVQFGEDGSITALSTVDYAIAAYTDGDAAPLLLRPGVKNNVCGDERKVSVPMRIRFEGTVVTVEGKTPQSFDSAGIRMEVQKNTAPASDPIYSCS</sequence>
<keyword evidence="6" id="KW-1185">Reference proteome</keyword>
<evidence type="ECO:0000313" key="6">
    <source>
        <dbReference type="Proteomes" id="UP000489351"/>
    </source>
</evidence>
<proteinExistence type="predicted"/>
<dbReference type="EMBL" id="WUBZ01000010">
    <property type="protein sequence ID" value="MWV54313.1"/>
    <property type="molecule type" value="Genomic_DNA"/>
</dbReference>
<gene>
    <name evidence="3" type="ORF">EKD02_01130</name>
    <name evidence="1" type="ORF">FP507_04755</name>
    <name evidence="2" type="ORF">GJ685_04435</name>
</gene>
<evidence type="ECO:0000313" key="3">
    <source>
        <dbReference type="EMBL" id="RTY40029.1"/>
    </source>
</evidence>
<dbReference type="RefSeq" id="WP_126383407.1">
    <property type="nucleotide sequence ID" value="NZ_RXYK01000001.1"/>
</dbReference>
<dbReference type="Proteomes" id="UP000327458">
    <property type="component" value="Unassembled WGS sequence"/>
</dbReference>
<dbReference type="Proteomes" id="UP000489351">
    <property type="component" value="Unassembled WGS sequence"/>
</dbReference>
<reference evidence="2 6" key="3">
    <citation type="submission" date="2019-11" db="EMBL/GenBank/DDBJ databases">
        <title>Green- and brown-colored morphotypes of Chlorobia in the stratified aquatic ecosystems of Kandalaksha Gulf (White Sea): A model for study of the accessory genome evolution.</title>
        <authorList>
            <person name="Grouzdev D.S."/>
        </authorList>
    </citation>
    <scope>NUCLEOTIDE SEQUENCE [LARGE SCALE GENOMIC DNA]</scope>
    <source>
        <strain evidence="2 6">ZM</strain>
    </source>
</reference>
<evidence type="ECO:0000313" key="2">
    <source>
        <dbReference type="EMBL" id="MWV54313.1"/>
    </source>
</evidence>
<name>A0A3S0L3B8_CHLPH</name>
<comment type="caution">
    <text evidence="3">The sequence shown here is derived from an EMBL/GenBank/DDBJ whole genome shotgun (WGS) entry which is preliminary data.</text>
</comment>
<organism evidence="3 4">
    <name type="scientific">Chlorobium phaeovibrioides</name>
    <dbReference type="NCBI Taxonomy" id="1094"/>
    <lineage>
        <taxon>Bacteria</taxon>
        <taxon>Pseudomonadati</taxon>
        <taxon>Chlorobiota</taxon>
        <taxon>Chlorobiia</taxon>
        <taxon>Chlorobiales</taxon>
        <taxon>Chlorobiaceae</taxon>
        <taxon>Chlorobium/Pelodictyon group</taxon>
        <taxon>Chlorobium</taxon>
    </lineage>
</organism>
<evidence type="ECO:0000313" key="1">
    <source>
        <dbReference type="EMBL" id="KAA6232470.1"/>
    </source>
</evidence>
<protein>
    <submittedName>
        <fullName evidence="3">Uncharacterized protein</fullName>
    </submittedName>
</protein>
<dbReference type="EMBL" id="RXYK01000001">
    <property type="protein sequence ID" value="RTY40029.1"/>
    <property type="molecule type" value="Genomic_DNA"/>
</dbReference>
<dbReference type="AlphaFoldDB" id="A0A3S0L3B8"/>
<evidence type="ECO:0000313" key="5">
    <source>
        <dbReference type="Proteomes" id="UP000327458"/>
    </source>
</evidence>
<accession>A0A3S0L3B8</accession>
<dbReference type="EMBL" id="VMRG01000001">
    <property type="protein sequence ID" value="KAA6232470.1"/>
    <property type="molecule type" value="Genomic_DNA"/>
</dbReference>
<reference evidence="1 5" key="2">
    <citation type="submission" date="2019-07" db="EMBL/GenBank/DDBJ databases">
        <title>Draft genome Sequence of Chlorobium phaeovibrioides sp. strain PhvTcv-s14, from the Phylum Chlorobi.</title>
        <authorList>
            <person name="Babenko V."/>
            <person name="Boldyreva D."/>
            <person name="Kanygina A."/>
            <person name="Selezneva O."/>
            <person name="Akopiyan T."/>
            <person name="Lunina O."/>
        </authorList>
    </citation>
    <scope>NUCLEOTIDE SEQUENCE [LARGE SCALE GENOMIC DNA]</scope>
    <source>
        <strain evidence="1 5">GrTcv12</strain>
    </source>
</reference>
<dbReference type="Proteomes" id="UP000279908">
    <property type="component" value="Unassembled WGS sequence"/>
</dbReference>